<dbReference type="STRING" id="80876.SAMN05421779_104429"/>
<dbReference type="PROSITE" id="PS52016">
    <property type="entry name" value="TONB_DEPENDENT_REC_3"/>
    <property type="match status" value="1"/>
</dbReference>
<evidence type="ECO:0000256" key="11">
    <source>
        <dbReference type="RuleBase" id="RU003357"/>
    </source>
</evidence>
<evidence type="ECO:0000256" key="5">
    <source>
        <dbReference type="ARBA" id="ARBA00022729"/>
    </source>
</evidence>
<dbReference type="InterPro" id="IPR037066">
    <property type="entry name" value="Plug_dom_sf"/>
</dbReference>
<evidence type="ECO:0000256" key="4">
    <source>
        <dbReference type="ARBA" id="ARBA00022692"/>
    </source>
</evidence>
<keyword evidence="7 11" id="KW-0798">TonB box</keyword>
<name>A0A1N7MYS4_9PROT</name>
<dbReference type="RefSeq" id="WP_076400840.1">
    <property type="nucleotide sequence ID" value="NZ_FTOA01000004.1"/>
</dbReference>
<evidence type="ECO:0000256" key="12">
    <source>
        <dbReference type="SAM" id="SignalP"/>
    </source>
</evidence>
<dbReference type="Gene3D" id="2.170.130.10">
    <property type="entry name" value="TonB-dependent receptor, plug domain"/>
    <property type="match status" value="1"/>
</dbReference>
<dbReference type="Pfam" id="PF07715">
    <property type="entry name" value="Plug"/>
    <property type="match status" value="1"/>
</dbReference>
<dbReference type="OrthoDB" id="9760333at2"/>
<evidence type="ECO:0000313" key="15">
    <source>
        <dbReference type="EMBL" id="SIS91029.1"/>
    </source>
</evidence>
<evidence type="ECO:0000256" key="7">
    <source>
        <dbReference type="ARBA" id="ARBA00023077"/>
    </source>
</evidence>
<dbReference type="InterPro" id="IPR039426">
    <property type="entry name" value="TonB-dep_rcpt-like"/>
</dbReference>
<comment type="subcellular location">
    <subcellularLocation>
        <location evidence="1 10">Cell outer membrane</location>
        <topology evidence="1 10">Multi-pass membrane protein</topology>
    </subcellularLocation>
</comment>
<organism evidence="15 16">
    <name type="scientific">Insolitispirillum peregrinum</name>
    <dbReference type="NCBI Taxonomy" id="80876"/>
    <lineage>
        <taxon>Bacteria</taxon>
        <taxon>Pseudomonadati</taxon>
        <taxon>Pseudomonadota</taxon>
        <taxon>Alphaproteobacteria</taxon>
        <taxon>Rhodospirillales</taxon>
        <taxon>Novispirillaceae</taxon>
        <taxon>Insolitispirillum</taxon>
    </lineage>
</organism>
<evidence type="ECO:0000259" key="13">
    <source>
        <dbReference type="Pfam" id="PF00593"/>
    </source>
</evidence>
<keyword evidence="8 10" id="KW-0472">Membrane</keyword>
<dbReference type="PANTHER" id="PTHR30069:SF53">
    <property type="entry name" value="COLICIN I RECEPTOR-RELATED"/>
    <property type="match status" value="1"/>
</dbReference>
<keyword evidence="9 10" id="KW-0998">Cell outer membrane</keyword>
<protein>
    <submittedName>
        <fullName evidence="15">Vitamin B12 transporter</fullName>
    </submittedName>
</protein>
<evidence type="ECO:0000256" key="9">
    <source>
        <dbReference type="ARBA" id="ARBA00023237"/>
    </source>
</evidence>
<evidence type="ECO:0000313" key="16">
    <source>
        <dbReference type="Proteomes" id="UP000185678"/>
    </source>
</evidence>
<keyword evidence="6" id="KW-0406">Ion transport</keyword>
<dbReference type="InterPro" id="IPR000531">
    <property type="entry name" value="Beta-barrel_TonB"/>
</dbReference>
<dbReference type="CDD" id="cd01347">
    <property type="entry name" value="ligand_gated_channel"/>
    <property type="match status" value="1"/>
</dbReference>
<dbReference type="InterPro" id="IPR012910">
    <property type="entry name" value="Plug_dom"/>
</dbReference>
<dbReference type="InterPro" id="IPR036942">
    <property type="entry name" value="Beta-barrel_TonB_sf"/>
</dbReference>
<feature type="chain" id="PRO_5013179140" evidence="12">
    <location>
        <begin position="38"/>
        <end position="644"/>
    </location>
</feature>
<keyword evidence="16" id="KW-1185">Reference proteome</keyword>
<evidence type="ECO:0000256" key="3">
    <source>
        <dbReference type="ARBA" id="ARBA00022452"/>
    </source>
</evidence>
<evidence type="ECO:0000256" key="6">
    <source>
        <dbReference type="ARBA" id="ARBA00023065"/>
    </source>
</evidence>
<evidence type="ECO:0000256" key="8">
    <source>
        <dbReference type="ARBA" id="ARBA00023136"/>
    </source>
</evidence>
<dbReference type="Gene3D" id="2.40.170.20">
    <property type="entry name" value="TonB-dependent receptor, beta-barrel domain"/>
    <property type="match status" value="1"/>
</dbReference>
<dbReference type="PANTHER" id="PTHR30069">
    <property type="entry name" value="TONB-DEPENDENT OUTER MEMBRANE RECEPTOR"/>
    <property type="match status" value="1"/>
</dbReference>
<keyword evidence="2 10" id="KW-0813">Transport</keyword>
<gene>
    <name evidence="15" type="ORF">SAMN05421779_104429</name>
</gene>
<dbReference type="SUPFAM" id="SSF56935">
    <property type="entry name" value="Porins"/>
    <property type="match status" value="1"/>
</dbReference>
<dbReference type="GO" id="GO:0009279">
    <property type="term" value="C:cell outer membrane"/>
    <property type="evidence" value="ECO:0007669"/>
    <property type="project" value="UniProtKB-SubCell"/>
</dbReference>
<keyword evidence="4 10" id="KW-0812">Transmembrane</keyword>
<evidence type="ECO:0000256" key="1">
    <source>
        <dbReference type="ARBA" id="ARBA00004571"/>
    </source>
</evidence>
<sequence length="644" mass="69499">MPKMRLFAAGVKEGGSARTAPASLLAALLLLSPPALAADPDDSDGQPDDHAIVVSANRVATDSSKIGSAVTVITAEDIARQQANTVAEVLRTVPGLSIANYGTTGSQTDVRIRGAEAWHTKLIIDGVDMADPSSTRPSFDFGHLLASDIERIEILRGPQSLLYGSDSIGGVISITTRKGKGKPKVTASAEAGSYHTYKGSAGLSGSEGAASYAISATRFQTDGISSADQRNGNSENDGYQASSASARLGYQITDAWSVETSLRAMNDRLDYDRYNNTTRRAEDDNSWFRKRDRSARLATTFSPFGPVLENTLAYSVQESKRDYQDGDLSGGSAYFYDGESQKLDYQGTAHLNEHNTVVFGAETKTDSTTQGGGFSLPGHKDVSTAGYFADYQVSPFDALFLTVGGRLDDHETFGTHTTYRTTAAYLVEATQSRLHSSYGTGFRAPSLSELYLPIYGTPTLRPEESRGWDAGIEQSFLDGKGSVDLTWFNNRIKDMITTQTVGGVTTFTNLSSTRTQGLEATARWELSDDWRLSGNYTFTDSRNNSTGQILAYRAKHQGSLSATWLPLDGLETTASLRAVGNRYSSNNNRMLGGFAVVNLAGAYDLTEGTQLYGRVENLLDKTYSEIDTYGTYGRAAYVGVRTSF</sequence>
<feature type="domain" description="TonB-dependent receptor-like beta-barrel" evidence="13">
    <location>
        <begin position="270"/>
        <end position="618"/>
    </location>
</feature>
<keyword evidence="5 12" id="KW-0732">Signal</keyword>
<dbReference type="EMBL" id="FTOA01000004">
    <property type="protein sequence ID" value="SIS91029.1"/>
    <property type="molecule type" value="Genomic_DNA"/>
</dbReference>
<evidence type="ECO:0000259" key="14">
    <source>
        <dbReference type="Pfam" id="PF07715"/>
    </source>
</evidence>
<feature type="signal peptide" evidence="12">
    <location>
        <begin position="1"/>
        <end position="37"/>
    </location>
</feature>
<feature type="domain" description="TonB-dependent receptor plug" evidence="14">
    <location>
        <begin position="65"/>
        <end position="171"/>
    </location>
</feature>
<dbReference type="Proteomes" id="UP000185678">
    <property type="component" value="Unassembled WGS sequence"/>
</dbReference>
<evidence type="ECO:0000256" key="2">
    <source>
        <dbReference type="ARBA" id="ARBA00022448"/>
    </source>
</evidence>
<evidence type="ECO:0000256" key="10">
    <source>
        <dbReference type="PROSITE-ProRule" id="PRU01360"/>
    </source>
</evidence>
<proteinExistence type="inferred from homology"/>
<accession>A0A1N7MYS4</accession>
<keyword evidence="3 10" id="KW-1134">Transmembrane beta strand</keyword>
<dbReference type="GO" id="GO:0006811">
    <property type="term" value="P:monoatomic ion transport"/>
    <property type="evidence" value="ECO:0007669"/>
    <property type="project" value="UniProtKB-KW"/>
</dbReference>
<dbReference type="GO" id="GO:0015889">
    <property type="term" value="P:cobalamin transport"/>
    <property type="evidence" value="ECO:0007669"/>
    <property type="project" value="TreeGrafter"/>
</dbReference>
<dbReference type="AlphaFoldDB" id="A0A1N7MYS4"/>
<reference evidence="15 16" key="1">
    <citation type="submission" date="2017-01" db="EMBL/GenBank/DDBJ databases">
        <authorList>
            <person name="Mah S.A."/>
            <person name="Swanson W.J."/>
            <person name="Moy G.W."/>
            <person name="Vacquier V.D."/>
        </authorList>
    </citation>
    <scope>NUCLEOTIDE SEQUENCE [LARGE SCALE GENOMIC DNA]</scope>
    <source>
        <strain evidence="15 16">DSM 11589</strain>
    </source>
</reference>
<dbReference type="Pfam" id="PF00593">
    <property type="entry name" value="TonB_dep_Rec_b-barrel"/>
    <property type="match status" value="1"/>
</dbReference>
<comment type="similarity">
    <text evidence="10 11">Belongs to the TonB-dependent receptor family.</text>
</comment>